<sequence>MDSVTVKSRLDALSTEKRELFQRRLREHHRRLAGTPEAPPVEEPARLAARVDVTRSLQFSLFFFSSSAASDDPRKYELLLRCVELAEAEGLHAIWTPERHFVDFGSLFPNPAVLGAALAARTSRIGIRAGSVAVPLHDPLRVVEEWSVVDNLSGGRVGISLASGWHPDDFVLAPDAFAERHRHTAEAVALLRSAWRGEPVRRANGLQQMVEVTPRPRPLQRELPLWLTVVRSGGFAHASRLGLNVLTGLMDLDVEELGRCVSEYRRDFSGEGPPRVTLTVHTHVRPEPGRARAAAHGPLRSYLRSFIHTSRNSLMAQPEARAAVEGLTALDEEAIMSRITDRYLESRSLIGTPEECAGFVDRLSLAGVDEVACLVDFGMPGDEVFEGLTHLLRVRDEAERRREASP</sequence>
<dbReference type="Gene3D" id="3.20.20.30">
    <property type="entry name" value="Luciferase-like domain"/>
    <property type="match status" value="1"/>
</dbReference>
<dbReference type="PANTHER" id="PTHR30137:SF6">
    <property type="entry name" value="LUCIFERASE-LIKE MONOOXYGENASE"/>
    <property type="match status" value="1"/>
</dbReference>
<keyword evidence="3" id="KW-1185">Reference proteome</keyword>
<dbReference type="GO" id="GO:0016705">
    <property type="term" value="F:oxidoreductase activity, acting on paired donors, with incorporation or reduction of molecular oxygen"/>
    <property type="evidence" value="ECO:0007669"/>
    <property type="project" value="InterPro"/>
</dbReference>
<evidence type="ECO:0000313" key="3">
    <source>
        <dbReference type="Proteomes" id="UP000315369"/>
    </source>
</evidence>
<gene>
    <name evidence="2" type="ORF">FJV41_15305</name>
</gene>
<dbReference type="Pfam" id="PF00296">
    <property type="entry name" value="Bac_luciferase"/>
    <property type="match status" value="1"/>
</dbReference>
<dbReference type="InterPro" id="IPR024011">
    <property type="entry name" value="Biosynth_lucif-like_mOase_dom"/>
</dbReference>
<dbReference type="InterPro" id="IPR050766">
    <property type="entry name" value="Bact_Lucif_Oxidored"/>
</dbReference>
<feature type="domain" description="Luciferase-like" evidence="1">
    <location>
        <begin position="61"/>
        <end position="369"/>
    </location>
</feature>
<evidence type="ECO:0000259" key="1">
    <source>
        <dbReference type="Pfam" id="PF00296"/>
    </source>
</evidence>
<dbReference type="InterPro" id="IPR036661">
    <property type="entry name" value="Luciferase-like_sf"/>
</dbReference>
<protein>
    <submittedName>
        <fullName evidence="2">LLM class flavin-dependent oxidoreductase</fullName>
    </submittedName>
</protein>
<name>A0A540X349_9BACT</name>
<dbReference type="PANTHER" id="PTHR30137">
    <property type="entry name" value="LUCIFERASE-LIKE MONOOXYGENASE"/>
    <property type="match status" value="1"/>
</dbReference>
<dbReference type="NCBIfam" id="TIGR04020">
    <property type="entry name" value="seco_metab_LLM"/>
    <property type="match status" value="1"/>
</dbReference>
<dbReference type="AlphaFoldDB" id="A0A540X349"/>
<dbReference type="OrthoDB" id="9803968at2"/>
<comment type="caution">
    <text evidence="2">The sequence shown here is derived from an EMBL/GenBank/DDBJ whole genome shotgun (WGS) entry which is preliminary data.</text>
</comment>
<accession>A0A540X349</accession>
<evidence type="ECO:0000313" key="2">
    <source>
        <dbReference type="EMBL" id="TQF15114.1"/>
    </source>
</evidence>
<dbReference type="Proteomes" id="UP000315369">
    <property type="component" value="Unassembled WGS sequence"/>
</dbReference>
<proteinExistence type="predicted"/>
<dbReference type="InterPro" id="IPR011251">
    <property type="entry name" value="Luciferase-like_dom"/>
</dbReference>
<dbReference type="EMBL" id="VIFM01000051">
    <property type="protein sequence ID" value="TQF15114.1"/>
    <property type="molecule type" value="Genomic_DNA"/>
</dbReference>
<dbReference type="GO" id="GO:0005829">
    <property type="term" value="C:cytosol"/>
    <property type="evidence" value="ECO:0007669"/>
    <property type="project" value="TreeGrafter"/>
</dbReference>
<organism evidence="2 3">
    <name type="scientific">Myxococcus llanfairpwllgwyngyllgogerychwyrndrobwllllantysiliogogogochensis</name>
    <dbReference type="NCBI Taxonomy" id="2590453"/>
    <lineage>
        <taxon>Bacteria</taxon>
        <taxon>Pseudomonadati</taxon>
        <taxon>Myxococcota</taxon>
        <taxon>Myxococcia</taxon>
        <taxon>Myxococcales</taxon>
        <taxon>Cystobacterineae</taxon>
        <taxon>Myxococcaceae</taxon>
        <taxon>Myxococcus</taxon>
    </lineage>
</organism>
<dbReference type="SUPFAM" id="SSF51679">
    <property type="entry name" value="Bacterial luciferase-like"/>
    <property type="match status" value="1"/>
</dbReference>
<dbReference type="RefSeq" id="WP_141643218.1">
    <property type="nucleotide sequence ID" value="NZ_VIFM01000051.1"/>
</dbReference>
<reference evidence="2 3" key="1">
    <citation type="submission" date="2019-06" db="EMBL/GenBank/DDBJ databases">
        <authorList>
            <person name="Livingstone P."/>
            <person name="Whitworth D."/>
        </authorList>
    </citation>
    <scope>NUCLEOTIDE SEQUENCE [LARGE SCALE GENOMIC DNA]</scope>
    <source>
        <strain evidence="2 3">AM401</strain>
    </source>
</reference>